<organism evidence="1 2">
    <name type="scientific">Lutibacter oceani</name>
    <dbReference type="NCBI Taxonomy" id="1853311"/>
    <lineage>
        <taxon>Bacteria</taxon>
        <taxon>Pseudomonadati</taxon>
        <taxon>Bacteroidota</taxon>
        <taxon>Flavobacteriia</taxon>
        <taxon>Flavobacteriales</taxon>
        <taxon>Flavobacteriaceae</taxon>
        <taxon>Lutibacter</taxon>
    </lineage>
</organism>
<dbReference type="OrthoDB" id="9763949at2"/>
<dbReference type="EMBL" id="QTTQ01000011">
    <property type="protein sequence ID" value="REE80484.1"/>
    <property type="molecule type" value="Genomic_DNA"/>
</dbReference>
<name>A0A3D9RSK4_9FLAO</name>
<keyword evidence="2" id="KW-1185">Reference proteome</keyword>
<dbReference type="Proteomes" id="UP000256429">
    <property type="component" value="Unassembled WGS sequence"/>
</dbReference>
<dbReference type="GO" id="GO:0006040">
    <property type="term" value="P:amino sugar metabolic process"/>
    <property type="evidence" value="ECO:0007669"/>
    <property type="project" value="InterPro"/>
</dbReference>
<keyword evidence="1" id="KW-0418">Kinase</keyword>
<accession>A0A3D9RSK4</accession>
<dbReference type="NCBIfam" id="NF007144">
    <property type="entry name" value="PRK09585.2-3"/>
    <property type="match status" value="1"/>
</dbReference>
<gene>
    <name evidence="1" type="ORF">BX611_2127</name>
</gene>
<dbReference type="InterPro" id="IPR005338">
    <property type="entry name" value="Anhydro_N_Ac-Mur_kinase"/>
</dbReference>
<dbReference type="PANTHER" id="PTHR30605">
    <property type="entry name" value="ANHYDRO-N-ACETYLMURAMIC ACID KINASE"/>
    <property type="match status" value="1"/>
</dbReference>
<dbReference type="PANTHER" id="PTHR30605:SF0">
    <property type="entry name" value="ANHYDRO-N-ACETYLMURAMIC ACID KINASE"/>
    <property type="match status" value="1"/>
</dbReference>
<dbReference type="InterPro" id="IPR043129">
    <property type="entry name" value="ATPase_NBD"/>
</dbReference>
<keyword evidence="1" id="KW-0808">Transferase</keyword>
<dbReference type="GO" id="GO:0005524">
    <property type="term" value="F:ATP binding"/>
    <property type="evidence" value="ECO:0007669"/>
    <property type="project" value="InterPro"/>
</dbReference>
<comment type="caution">
    <text evidence="1">The sequence shown here is derived from an EMBL/GenBank/DDBJ whole genome shotgun (WGS) entry which is preliminary data.</text>
</comment>
<protein>
    <submittedName>
        <fullName evidence="1">Anhydro-N-acetylmuramic acid kinase</fullName>
    </submittedName>
</protein>
<sequence>MRNLTKHCIGVMSGTSLDGIDIAYIKLNFDTNYQFEILKATTIPYQKEWKIALKNGFHLTGEALTKLDANYGIYLGNTLKEFIKSNQIEHLDFIASHGHTIYHNPKENYTLQIGNGPYINTITGIKTICNFRVQDVALGGQGAPLVPIGDMLLFSEYDYCLNLGGFSNISMNDENKQRIAFDICPANIVLNHYVNLLNLEYDDNGEIASKGNIESDLLNELNSLPFYNDSKPKSLGYEFIVETIFPIIDKYKLEITDILRTFVEHIAIQIAKKTDSNPRKKMLIAGGGAYNGFLIERLQSLTKTQLIIPDDSIINYKEALVFALLGYLKNEGKNNCLKSVTGASIDHSSGIIYTS</sequence>
<dbReference type="SUPFAM" id="SSF53067">
    <property type="entry name" value="Actin-like ATPase domain"/>
    <property type="match status" value="1"/>
</dbReference>
<evidence type="ECO:0000313" key="2">
    <source>
        <dbReference type="Proteomes" id="UP000256429"/>
    </source>
</evidence>
<dbReference type="GO" id="GO:0016301">
    <property type="term" value="F:kinase activity"/>
    <property type="evidence" value="ECO:0007669"/>
    <property type="project" value="UniProtKB-KW"/>
</dbReference>
<dbReference type="Pfam" id="PF03702">
    <property type="entry name" value="AnmK"/>
    <property type="match status" value="1"/>
</dbReference>
<dbReference type="Gene3D" id="3.30.420.40">
    <property type="match status" value="2"/>
</dbReference>
<dbReference type="GO" id="GO:0009254">
    <property type="term" value="P:peptidoglycan turnover"/>
    <property type="evidence" value="ECO:0007669"/>
    <property type="project" value="InterPro"/>
</dbReference>
<proteinExistence type="predicted"/>
<reference evidence="1 2" key="1">
    <citation type="submission" date="2018-08" db="EMBL/GenBank/DDBJ databases">
        <title>Genomic Encyclopedia of Type Strains, Phase III (KMG-III): the genomes of soil and plant-associated and newly described type strains.</title>
        <authorList>
            <person name="Whitman W."/>
        </authorList>
    </citation>
    <scope>NUCLEOTIDE SEQUENCE [LARGE SCALE GENOMIC DNA]</scope>
    <source>
        <strain evidence="1 2">325-5</strain>
    </source>
</reference>
<dbReference type="RefSeq" id="WP_115880966.1">
    <property type="nucleotide sequence ID" value="NZ_QTTQ01000011.1"/>
</dbReference>
<evidence type="ECO:0000313" key="1">
    <source>
        <dbReference type="EMBL" id="REE80484.1"/>
    </source>
</evidence>
<dbReference type="AlphaFoldDB" id="A0A3D9RSK4"/>
<dbReference type="GO" id="GO:0016773">
    <property type="term" value="F:phosphotransferase activity, alcohol group as acceptor"/>
    <property type="evidence" value="ECO:0007669"/>
    <property type="project" value="InterPro"/>
</dbReference>